<dbReference type="AlphaFoldDB" id="A0A7N2KKP1"/>
<evidence type="ECO:0000313" key="3">
    <source>
        <dbReference type="Proteomes" id="UP000594261"/>
    </source>
</evidence>
<dbReference type="Pfam" id="PF25210">
    <property type="entry name" value="Kelch_FKB95"/>
    <property type="match status" value="1"/>
</dbReference>
<sequence>MLVDTIVQKSGIKSTVPAESFIQNPVGNWKSRTLSKYQNQTLELEDQNLLKMKMDSEYEYEFEIAFCGRIGPSTEWYAMKVTEPYFRSSSSAKYKYGKNKEARSIVSKKELLVPISVSKFSCSCRRGLPVAVLGSHMYCLGSIVSNPSSNSNQVWTLDLTSSSNCWKPGPHTNFTRWNPHVMVLDNKLYALGSCHPDFEAESSGCGWMEVFHPKLGTWESLPNPPSRCFLQRIMLSAPLHDKKQIVVAERCNGCVTFHIYNVETRRWATLDPPRRDVMSAQFKGRDGFPNDDTITALRPAVVGNTLYWGFLDDQKLCLQAYNLDTNVWFYGRLDLCSSVLWKGEFLPCQLSTSLHHLAHHKFCFLFLSLGRGSFLNCLIFDVSPISRKNYHYHANDEDDDFSRNLYRDCWDKDRPFSKAFSKLGISIVSIHKYPVHGRLRVHHTVLLDAGFYTSEKKKPKLSRKPIESPTCRDARFYAPKMKKPKSSHKP</sequence>
<dbReference type="KEGG" id="qlo:115974959"/>
<dbReference type="Proteomes" id="UP000594261">
    <property type="component" value="Chromosome 1"/>
</dbReference>
<dbReference type="InterPro" id="IPR015915">
    <property type="entry name" value="Kelch-typ_b-propeller"/>
</dbReference>
<evidence type="ECO:0000259" key="1">
    <source>
        <dbReference type="Pfam" id="PF25210"/>
    </source>
</evidence>
<evidence type="ECO:0000313" key="2">
    <source>
        <dbReference type="EnsemblPlants" id="QL01p003691:mrna"/>
    </source>
</evidence>
<organism evidence="2 3">
    <name type="scientific">Quercus lobata</name>
    <name type="common">Valley oak</name>
    <dbReference type="NCBI Taxonomy" id="97700"/>
    <lineage>
        <taxon>Eukaryota</taxon>
        <taxon>Viridiplantae</taxon>
        <taxon>Streptophyta</taxon>
        <taxon>Embryophyta</taxon>
        <taxon>Tracheophyta</taxon>
        <taxon>Spermatophyta</taxon>
        <taxon>Magnoliopsida</taxon>
        <taxon>eudicotyledons</taxon>
        <taxon>Gunneridae</taxon>
        <taxon>Pentapetalae</taxon>
        <taxon>rosids</taxon>
        <taxon>fabids</taxon>
        <taxon>Fagales</taxon>
        <taxon>Fagaceae</taxon>
        <taxon>Quercus</taxon>
    </lineage>
</organism>
<dbReference type="SUPFAM" id="SSF117281">
    <property type="entry name" value="Kelch motif"/>
    <property type="match status" value="1"/>
</dbReference>
<dbReference type="RefSeq" id="XP_030951416.1">
    <property type="nucleotide sequence ID" value="XM_031095556.1"/>
</dbReference>
<keyword evidence="3" id="KW-1185">Reference proteome</keyword>
<dbReference type="EnsemblPlants" id="QL01p003691:mrna">
    <property type="protein sequence ID" value="QL01p003691:mrna"/>
    <property type="gene ID" value="QL01p003691"/>
</dbReference>
<dbReference type="GeneID" id="115974959"/>
<dbReference type="InterPro" id="IPR057499">
    <property type="entry name" value="Kelch_FKB95"/>
</dbReference>
<dbReference type="EMBL" id="LRBV02000001">
    <property type="status" value="NOT_ANNOTATED_CDS"/>
    <property type="molecule type" value="Genomic_DNA"/>
</dbReference>
<feature type="domain" description="FKB95-like N-terminal Kelch" evidence="1">
    <location>
        <begin position="104"/>
        <end position="328"/>
    </location>
</feature>
<protein>
    <recommendedName>
        <fullName evidence="1">FKB95-like N-terminal Kelch domain-containing protein</fullName>
    </recommendedName>
</protein>
<name>A0A7N2KKP1_QUELO</name>
<accession>A0A7N2KKP1</accession>
<dbReference type="OrthoDB" id="45365at2759"/>
<gene>
    <name evidence="2" type="primary">LOC115974959</name>
</gene>
<reference evidence="2 3" key="1">
    <citation type="journal article" date="2016" name="G3 (Bethesda)">
        <title>First Draft Assembly and Annotation of the Genome of a California Endemic Oak Quercus lobata Nee (Fagaceae).</title>
        <authorList>
            <person name="Sork V.L."/>
            <person name="Fitz-Gibbon S.T."/>
            <person name="Puiu D."/>
            <person name="Crepeau M."/>
            <person name="Gugger P.F."/>
            <person name="Sherman R."/>
            <person name="Stevens K."/>
            <person name="Langley C.H."/>
            <person name="Pellegrini M."/>
            <person name="Salzberg S.L."/>
        </authorList>
    </citation>
    <scope>NUCLEOTIDE SEQUENCE [LARGE SCALE GENOMIC DNA]</scope>
    <source>
        <strain evidence="2 3">cv. SW786</strain>
    </source>
</reference>
<reference evidence="2" key="2">
    <citation type="submission" date="2021-01" db="UniProtKB">
        <authorList>
            <consortium name="EnsemblPlants"/>
        </authorList>
    </citation>
    <scope>IDENTIFICATION</scope>
</reference>
<proteinExistence type="predicted"/>
<dbReference type="Gramene" id="QL01p003691:mrna">
    <property type="protein sequence ID" value="QL01p003691:mrna"/>
    <property type="gene ID" value="QL01p003691"/>
</dbReference>
<dbReference type="InParanoid" id="A0A7N2KKP1"/>
<dbReference type="Gene3D" id="2.120.10.80">
    <property type="entry name" value="Kelch-type beta propeller"/>
    <property type="match status" value="1"/>
</dbReference>